<dbReference type="Gene3D" id="1.10.20.120">
    <property type="match status" value="1"/>
</dbReference>
<dbReference type="EMBL" id="FLRD01000135">
    <property type="protein sequence ID" value="SBT44929.1"/>
    <property type="molecule type" value="Genomic_DNA"/>
</dbReference>
<reference evidence="3" key="2">
    <citation type="submission" date="2016-05" db="EMBL/GenBank/DDBJ databases">
        <authorList>
            <person name="Lavstsen T."/>
            <person name="Jespersen J.S."/>
        </authorList>
    </citation>
    <scope>NUCLEOTIDE SEQUENCE [LARGE SCALE GENOMIC DNA]</scope>
</reference>
<name>A0A1A8ZN90_PLAOA</name>
<feature type="domain" description="Ribonuclease H2 subunit B wHTH" evidence="1">
    <location>
        <begin position="108"/>
        <end position="186"/>
    </location>
</feature>
<keyword evidence="5" id="KW-1185">Reference proteome</keyword>
<organism evidence="3 4">
    <name type="scientific">Plasmodium ovale wallikeri</name>
    <dbReference type="NCBI Taxonomy" id="864142"/>
    <lineage>
        <taxon>Eukaryota</taxon>
        <taxon>Sar</taxon>
        <taxon>Alveolata</taxon>
        <taxon>Apicomplexa</taxon>
        <taxon>Aconoidasida</taxon>
        <taxon>Haemosporida</taxon>
        <taxon>Plasmodiidae</taxon>
        <taxon>Plasmodium</taxon>
        <taxon>Plasmodium (Plasmodium)</taxon>
    </lineage>
</organism>
<dbReference type="InterPro" id="IPR019024">
    <property type="entry name" value="RNase_H2_suB_wHTH"/>
</dbReference>
<proteinExistence type="predicted"/>
<protein>
    <submittedName>
        <fullName evidence="3">Ribonuclease H2 subunit B, putative</fullName>
    </submittedName>
</protein>
<dbReference type="Pfam" id="PF09468">
    <property type="entry name" value="RNase_H2-Ydr279"/>
    <property type="match status" value="1"/>
</dbReference>
<sequence length="345" mass="41668">MDESNNVFLFHIFSPDVSECGVEKNVTVKKYSFIKMPSIPEPSKTVLYHYVEEKNELYLLERNYYNPKIESLKYETEKINKSCVSLFINNYAIQNDCSFSCYPVDALFLFISIIYENCENNTYTTLEDYLDNILRNNEAHKYEAVKNVLTIFKKNVNNVKDRLMYVCDVLHENNNYYYKPNIKKVKNFYNFRCIILYNYIIEKKIIFSDYVHYINNELLDKHKMDIHTHPFHSISKKNFKEIDKYKEYKKYIDTYIIEFNKKYYKFNGTNLRNFIWLIMKGFMCHPLCQKITPSDIHENLDKRKEEDKLKKLQQNETVGRGKKHALQTPRNQLMIDSFFKKKRDK</sequence>
<evidence type="ECO:0000313" key="4">
    <source>
        <dbReference type="Proteomes" id="UP000078550"/>
    </source>
</evidence>
<dbReference type="EMBL" id="FLRE01000177">
    <property type="protein sequence ID" value="SBT45281.1"/>
    <property type="molecule type" value="Genomic_DNA"/>
</dbReference>
<evidence type="ECO:0000313" key="3">
    <source>
        <dbReference type="EMBL" id="SBT45281.1"/>
    </source>
</evidence>
<reference evidence="4 5" key="1">
    <citation type="submission" date="2016-05" db="EMBL/GenBank/DDBJ databases">
        <authorList>
            <person name="Naeem Raeece"/>
        </authorList>
    </citation>
    <scope>NUCLEOTIDE SEQUENCE [LARGE SCALE GENOMIC DNA]</scope>
</reference>
<dbReference type="Proteomes" id="UP000078555">
    <property type="component" value="Unassembled WGS sequence"/>
</dbReference>
<evidence type="ECO:0000313" key="2">
    <source>
        <dbReference type="EMBL" id="SBT44929.1"/>
    </source>
</evidence>
<dbReference type="Proteomes" id="UP000078550">
    <property type="component" value="Unassembled WGS sequence"/>
</dbReference>
<accession>A0A1A8ZN90</accession>
<gene>
    <name evidence="2" type="ORF">POVWA1_050980</name>
    <name evidence="3" type="ORF">POVWA2_049680</name>
</gene>
<evidence type="ECO:0000313" key="5">
    <source>
        <dbReference type="Proteomes" id="UP000078555"/>
    </source>
</evidence>
<evidence type="ECO:0000259" key="1">
    <source>
        <dbReference type="Pfam" id="PF09468"/>
    </source>
</evidence>
<dbReference type="AlphaFoldDB" id="A0A1A8ZN90"/>